<comment type="caution">
    <text evidence="15">The sequence shown here is derived from an EMBL/GenBank/DDBJ whole genome shotgun (WGS) entry which is preliminary data.</text>
</comment>
<feature type="non-terminal residue" evidence="15">
    <location>
        <position position="1610"/>
    </location>
</feature>
<dbReference type="GO" id="GO:0005737">
    <property type="term" value="C:cytoplasm"/>
    <property type="evidence" value="ECO:0007669"/>
    <property type="project" value="UniProtKB-SubCell"/>
</dbReference>
<dbReference type="SMART" id="SM00228">
    <property type="entry name" value="PDZ"/>
    <property type="match status" value="1"/>
</dbReference>
<feature type="region of interest" description="Disordered" evidence="9">
    <location>
        <begin position="1310"/>
        <end position="1338"/>
    </location>
</feature>
<keyword evidence="7" id="KW-0472">Membrane</keyword>
<dbReference type="InterPro" id="IPR023578">
    <property type="entry name" value="Ras_GEF_dom_sf"/>
</dbReference>
<dbReference type="EMBL" id="JAGFMF010012090">
    <property type="protein sequence ID" value="KAG8507802.1"/>
    <property type="molecule type" value="Genomic_DNA"/>
</dbReference>
<protein>
    <submittedName>
        <fullName evidence="15">Rap guanine nucleotide exchange factor 6</fullName>
    </submittedName>
</protein>
<dbReference type="Gene3D" id="1.10.840.10">
    <property type="entry name" value="Ras guanine-nucleotide exchange factors catalytic domain"/>
    <property type="match status" value="1"/>
</dbReference>
<dbReference type="Pfam" id="PF00595">
    <property type="entry name" value="PDZ"/>
    <property type="match status" value="1"/>
</dbReference>
<dbReference type="Gene3D" id="2.60.120.10">
    <property type="entry name" value="Jelly Rolls"/>
    <property type="match status" value="1"/>
</dbReference>
<evidence type="ECO:0000256" key="8">
    <source>
        <dbReference type="PROSITE-ProRule" id="PRU00168"/>
    </source>
</evidence>
<dbReference type="SMART" id="SM00147">
    <property type="entry name" value="RasGEF"/>
    <property type="match status" value="1"/>
</dbReference>
<dbReference type="InterPro" id="IPR000159">
    <property type="entry name" value="RA_dom"/>
</dbReference>
<dbReference type="SUPFAM" id="SSF50156">
    <property type="entry name" value="PDZ domain-like"/>
    <property type="match status" value="1"/>
</dbReference>
<feature type="compositionally biased region" description="Basic and acidic residues" evidence="9">
    <location>
        <begin position="1187"/>
        <end position="1204"/>
    </location>
</feature>
<dbReference type="InterPro" id="IPR000651">
    <property type="entry name" value="Ras-like_Gua-exchang_fac_N"/>
</dbReference>
<feature type="compositionally biased region" description="Polar residues" evidence="9">
    <location>
        <begin position="1111"/>
        <end position="1128"/>
    </location>
</feature>
<feature type="domain" description="Ras-associating" evidence="13">
    <location>
        <begin position="635"/>
        <end position="721"/>
    </location>
</feature>
<keyword evidence="6 8" id="KW-0344">Guanine-nucleotide releasing factor</keyword>
<dbReference type="InterPro" id="IPR036964">
    <property type="entry name" value="RASGEF_cat_dom_sf"/>
</dbReference>
<dbReference type="Gene3D" id="1.20.870.10">
    <property type="entry name" value="Son of sevenless (SoS) protein Chain: S domain 1"/>
    <property type="match status" value="1"/>
</dbReference>
<feature type="compositionally biased region" description="Low complexity" evidence="9">
    <location>
        <begin position="1141"/>
        <end position="1162"/>
    </location>
</feature>
<feature type="domain" description="Ras-GEF" evidence="10">
    <location>
        <begin position="746"/>
        <end position="974"/>
    </location>
</feature>
<dbReference type="CDD" id="cd00038">
    <property type="entry name" value="CAP_ED"/>
    <property type="match status" value="1"/>
</dbReference>
<reference evidence="15" key="1">
    <citation type="journal article" date="2021" name="Evol. Appl.">
        <title>The genome of the Pyrenean desman and the effects of bottlenecks and inbreeding on the genomic landscape of an endangered species.</title>
        <authorList>
            <person name="Escoda L."/>
            <person name="Castresana J."/>
        </authorList>
    </citation>
    <scope>NUCLEOTIDE SEQUENCE</scope>
    <source>
        <strain evidence="15">IBE-C5619</strain>
    </source>
</reference>
<evidence type="ECO:0000259" key="12">
    <source>
        <dbReference type="PROSITE" id="PS50106"/>
    </source>
</evidence>
<keyword evidence="16" id="KW-1185">Reference proteome</keyword>
<dbReference type="InterPro" id="IPR014710">
    <property type="entry name" value="RmlC-like_jellyroll"/>
</dbReference>
<name>A0A8J6DFP9_GALPY</name>
<dbReference type="FunFam" id="1.20.870.10:FF:000001">
    <property type="entry name" value="rap guanine nucleotide exchange factor 2 isoform X2"/>
    <property type="match status" value="1"/>
</dbReference>
<dbReference type="CDD" id="cd06755">
    <property type="entry name" value="PDZ_RapGEF2_RapGEF6-like"/>
    <property type="match status" value="1"/>
</dbReference>
<dbReference type="Pfam" id="PF00788">
    <property type="entry name" value="RA"/>
    <property type="match status" value="1"/>
</dbReference>
<keyword evidence="5" id="KW-0597">Phosphoprotein</keyword>
<dbReference type="PROSITE" id="PS50200">
    <property type="entry name" value="RA"/>
    <property type="match status" value="1"/>
</dbReference>
<dbReference type="PROSITE" id="PS50106">
    <property type="entry name" value="PDZ"/>
    <property type="match status" value="1"/>
</dbReference>
<dbReference type="PROSITE" id="PS50042">
    <property type="entry name" value="CNMP_BINDING_3"/>
    <property type="match status" value="1"/>
</dbReference>
<dbReference type="PROSITE" id="PS50212">
    <property type="entry name" value="RASGEF_NTER"/>
    <property type="match status" value="1"/>
</dbReference>
<dbReference type="InterPro" id="IPR018490">
    <property type="entry name" value="cNMP-bd_dom_sf"/>
</dbReference>
<feature type="domain" description="Cyclic nucleotide-binding" evidence="11">
    <location>
        <begin position="166"/>
        <end position="266"/>
    </location>
</feature>
<feature type="compositionally biased region" description="Polar residues" evidence="9">
    <location>
        <begin position="1586"/>
        <end position="1595"/>
    </location>
</feature>
<dbReference type="GO" id="GO:0007264">
    <property type="term" value="P:small GTPase-mediated signal transduction"/>
    <property type="evidence" value="ECO:0007669"/>
    <property type="project" value="InterPro"/>
</dbReference>
<evidence type="ECO:0000256" key="6">
    <source>
        <dbReference type="ARBA" id="ARBA00022658"/>
    </source>
</evidence>
<dbReference type="SUPFAM" id="SSF48366">
    <property type="entry name" value="Ras GEF"/>
    <property type="match status" value="1"/>
</dbReference>
<dbReference type="Gene3D" id="2.30.42.10">
    <property type="match status" value="1"/>
</dbReference>
<evidence type="ECO:0000256" key="2">
    <source>
        <dbReference type="ARBA" id="ARBA00004496"/>
    </source>
</evidence>
<evidence type="ECO:0000259" key="11">
    <source>
        <dbReference type="PROSITE" id="PS50042"/>
    </source>
</evidence>
<evidence type="ECO:0000256" key="5">
    <source>
        <dbReference type="ARBA" id="ARBA00022553"/>
    </source>
</evidence>
<organism evidence="15 16">
    <name type="scientific">Galemys pyrenaicus</name>
    <name type="common">Iberian desman</name>
    <name type="synonym">Pyrenean desman</name>
    <dbReference type="NCBI Taxonomy" id="202257"/>
    <lineage>
        <taxon>Eukaryota</taxon>
        <taxon>Metazoa</taxon>
        <taxon>Chordata</taxon>
        <taxon>Craniata</taxon>
        <taxon>Vertebrata</taxon>
        <taxon>Euteleostomi</taxon>
        <taxon>Mammalia</taxon>
        <taxon>Eutheria</taxon>
        <taxon>Laurasiatheria</taxon>
        <taxon>Eulipotyphla</taxon>
        <taxon>Talpidae</taxon>
        <taxon>Galemys</taxon>
    </lineage>
</organism>
<feature type="region of interest" description="Disordered" evidence="9">
    <location>
        <begin position="1586"/>
        <end position="1610"/>
    </location>
</feature>
<dbReference type="SMART" id="SM00314">
    <property type="entry name" value="RA"/>
    <property type="match status" value="1"/>
</dbReference>
<evidence type="ECO:0000313" key="15">
    <source>
        <dbReference type="EMBL" id="KAG8507802.1"/>
    </source>
</evidence>
<evidence type="ECO:0000256" key="4">
    <source>
        <dbReference type="ARBA" id="ARBA00022490"/>
    </source>
</evidence>
<accession>A0A8J6DFP9</accession>
<dbReference type="InterPro" id="IPR001895">
    <property type="entry name" value="RASGEF_cat_dom"/>
</dbReference>
<dbReference type="SMART" id="SM00229">
    <property type="entry name" value="RasGEFN"/>
    <property type="match status" value="1"/>
</dbReference>
<feature type="compositionally biased region" description="Acidic residues" evidence="9">
    <location>
        <begin position="114"/>
        <end position="127"/>
    </location>
</feature>
<proteinExistence type="predicted"/>
<evidence type="ECO:0000256" key="9">
    <source>
        <dbReference type="SAM" id="MobiDB-lite"/>
    </source>
</evidence>
<feature type="region of interest" description="Disordered" evidence="9">
    <location>
        <begin position="1183"/>
        <end position="1285"/>
    </location>
</feature>
<dbReference type="GO" id="GO:0005886">
    <property type="term" value="C:plasma membrane"/>
    <property type="evidence" value="ECO:0007669"/>
    <property type="project" value="UniProtKB-SubCell"/>
</dbReference>
<feature type="compositionally biased region" description="Basic and acidic residues" evidence="9">
    <location>
        <begin position="1222"/>
        <end position="1263"/>
    </location>
</feature>
<comment type="subcellular location">
    <subcellularLocation>
        <location evidence="1">Cell membrane</location>
    </subcellularLocation>
    <subcellularLocation>
        <location evidence="2">Cytoplasm</location>
    </subcellularLocation>
</comment>
<dbReference type="InterPro" id="IPR000595">
    <property type="entry name" value="cNMP-bd_dom"/>
</dbReference>
<dbReference type="FunFam" id="1.10.840.10:FF:000001">
    <property type="entry name" value="Rap guanine nucleotide exchange factor (GEF) 6"/>
    <property type="match status" value="1"/>
</dbReference>
<evidence type="ECO:0000313" key="16">
    <source>
        <dbReference type="Proteomes" id="UP000700334"/>
    </source>
</evidence>
<feature type="region of interest" description="Disordered" evidence="9">
    <location>
        <begin position="101"/>
        <end position="136"/>
    </location>
</feature>
<dbReference type="FunFam" id="2.30.42.10:FF:000024">
    <property type="entry name" value="rap guanine nucleotide exchange factor 2 isoform X1"/>
    <property type="match status" value="1"/>
</dbReference>
<evidence type="ECO:0000259" key="14">
    <source>
        <dbReference type="PROSITE" id="PS50212"/>
    </source>
</evidence>
<dbReference type="InterPro" id="IPR036034">
    <property type="entry name" value="PDZ_sf"/>
</dbReference>
<dbReference type="SUPFAM" id="SSF51206">
    <property type="entry name" value="cAMP-binding domain-like"/>
    <property type="match status" value="1"/>
</dbReference>
<dbReference type="Pfam" id="PF00027">
    <property type="entry name" value="cNMP_binding"/>
    <property type="match status" value="1"/>
</dbReference>
<evidence type="ECO:0000256" key="3">
    <source>
        <dbReference type="ARBA" id="ARBA00022475"/>
    </source>
</evidence>
<dbReference type="InterPro" id="IPR001478">
    <property type="entry name" value="PDZ"/>
</dbReference>
<dbReference type="PROSITE" id="PS50009">
    <property type="entry name" value="RASGEF_CAT"/>
    <property type="match status" value="1"/>
</dbReference>
<sequence>MNSPVDPCARQALKKKPPERTAEPFSDAFHCTLPLKAVFQLRTNHWTNLPMLPADLTKIHITDNPHPQVTHVSSSQSGCSIASDSGSSSLSDIYQATESEVGDVDLTRLPEGPVDSEDEEEEDEEIDRTDPLQGRDFVRECLEKEPADKTDDDIEQLLEFMHQLPAFANMTMSVRRELCSVMIFEVVEQAGAVILEDGQELDSWYVILNGTVEISHPDGKVENLFMGNSFGINPTLDKQYMRGIVRTKVDDCQFVCIAQQDYWRILNHVEKNTHKVEEEGEIVMVHEHRELDRSGTRKGHIVIKATPERLIMHLIEEHSIVDPTYIEDFLLTYRTFLESPLDVGIKLLEWFKIDSLRDKVTRIVLLWVNNHFNDFEGDPAMTRFLEEFEKNLEDTKMNGHLRLLNIACAAKAKWRQVVLQKASRESPLHFSLNGGSEKGFGIFVEGVDPSSKAADAGLKRGDQIMEVNGQNFENITFVKALEILKNNTHLALTVKTNIFVFKELLSRTEQEKFGVPHIPKIAEKKNNRHSIQDVPGDIEQTSQEKGNKKIKANTVSGGRNKIRKILDKTRFSILPPKLFSDGGLSQSQDDSIVGTRHCRHSLAIMPIPGTLSSSSPDLLQPTTSMLDFSNPSDIPDQVIRVFKADQQSCYIIISKDTTAKEVVCHAVHEFGLTGASETYSLCEVSVTPEGVIKQRRLPDQFSKLADRIQLNGRYYLKNNMETETLCSDEDAQELVKESQLSMLQLSTIEVATQLSMRDFDLFRNIEPTEYIDDLFKLDSKTGNTHLKEFEDIVNQETFWVASEILTESNQLKRMKIIKHFIKIALHCRECKNFNSMFAIISGLNLASVARLRGTWEKLPSKYEKHLQDLQDLFDPSRNMAKYRNILSSQSMQPPIIPLFPVVKKDMTFLHEGNDSKVDGLVNFEKLRMIAKEIRQVVRMTSANMDPAMMFRQRSLSQGSTNSNMLDVQGGAHKKRARRSSLLNAKKLYEDAQMARKVKQYLCSLDVETDEEKFQMMSLQWEPAYVTKNLSEKRSTKSSEMSPVPLRSVGQTAKAHLHQPHRVSQVLVPAVNLHPIRKKGQSKDPVTLSTSLPQKVLGATEEISGKKHTEDTISVTSSLHSSPPASPQGSPRKVGSILSDHSILLRLSGSSSSPPRESSTKISGQSCPGIGGVYLQKKILQITRSTAKRTDRTEKATEENRDRTSCENTARKRMTSPFRRFRERTLSRERLANSKKEDADHNQATESCEKVKDVGSNIKDEKGSHTLIPSAKSDNLSDSSHSEISSRSSIVSNCSVDSVSAALQDERCSSQAVAVPESTGTLEKTEHSSGIGDHSQPGPGWIHSKPPLIKSLAVSSSVSTEEISHEHVIIEAADSGRGSWTSCSSSSHDNFQNLPNPKGWDFLNSYRHTHLDGPIAEIEPSDCEPYSCPKACSRTCGQCKGSLETHQMRQSWASSSSLSDTYEPNYGTVKRRMLENSVAESSDGLDPKDGTDPVYKTVTSSTEKGLIVYCVTSPKKEDRYREPPPTPPGYMGISLADLKEGPHLHLKPPDYSVAVQRSKMMHNSLSRLPPAPLSSNPVACVPSKIVTQPQRPNLQPSHPKLADVTDADSEA</sequence>
<keyword evidence="3" id="KW-1003">Cell membrane</keyword>
<feature type="compositionally biased region" description="Basic residues" evidence="9">
    <location>
        <begin position="1210"/>
        <end position="1221"/>
    </location>
</feature>
<feature type="domain" description="N-terminal Ras-GEF" evidence="14">
    <location>
        <begin position="298"/>
        <end position="412"/>
    </location>
</feature>
<evidence type="ECO:0000256" key="1">
    <source>
        <dbReference type="ARBA" id="ARBA00004236"/>
    </source>
</evidence>
<gene>
    <name evidence="15" type="ORF">J0S82_019348</name>
</gene>
<dbReference type="PANTHER" id="PTHR45161:SF4">
    <property type="entry name" value="RAP GUANINE NUCLEOTIDE EXCHANGE FACTOR 6"/>
    <property type="match status" value="1"/>
</dbReference>
<feature type="region of interest" description="Disordered" evidence="9">
    <location>
        <begin position="1"/>
        <end position="24"/>
    </location>
</feature>
<dbReference type="Proteomes" id="UP000700334">
    <property type="component" value="Unassembled WGS sequence"/>
</dbReference>
<dbReference type="PANTHER" id="PTHR45161">
    <property type="entry name" value="CYTOSKELETON-ASSOCIATED PROTEIN 4"/>
    <property type="match status" value="1"/>
</dbReference>
<evidence type="ECO:0000256" key="7">
    <source>
        <dbReference type="ARBA" id="ARBA00023136"/>
    </source>
</evidence>
<dbReference type="CDD" id="cd00155">
    <property type="entry name" value="RasGEF"/>
    <property type="match status" value="1"/>
</dbReference>
<dbReference type="OrthoDB" id="546434at2759"/>
<evidence type="ECO:0000259" key="13">
    <source>
        <dbReference type="PROSITE" id="PS50200"/>
    </source>
</evidence>
<dbReference type="GO" id="GO:0005085">
    <property type="term" value="F:guanyl-nucleotide exchange factor activity"/>
    <property type="evidence" value="ECO:0007669"/>
    <property type="project" value="UniProtKB-KW"/>
</dbReference>
<dbReference type="SMART" id="SM00100">
    <property type="entry name" value="cNMP"/>
    <property type="match status" value="1"/>
</dbReference>
<evidence type="ECO:0000259" key="10">
    <source>
        <dbReference type="PROSITE" id="PS50009"/>
    </source>
</evidence>
<dbReference type="CDD" id="cd01785">
    <property type="entry name" value="RA_PDZ-GEF1"/>
    <property type="match status" value="1"/>
</dbReference>
<dbReference type="Pfam" id="PF00617">
    <property type="entry name" value="RasGEF"/>
    <property type="match status" value="1"/>
</dbReference>
<dbReference type="CDD" id="cd06224">
    <property type="entry name" value="REM"/>
    <property type="match status" value="1"/>
</dbReference>
<dbReference type="FunFam" id="2.60.120.10:FF:000019">
    <property type="entry name" value="rap guanine nucleotide exchange factor 6 isoform X1"/>
    <property type="match status" value="1"/>
</dbReference>
<feature type="domain" description="PDZ" evidence="12">
    <location>
        <begin position="416"/>
        <end position="486"/>
    </location>
</feature>
<keyword evidence="4" id="KW-0963">Cytoplasm</keyword>
<feature type="region of interest" description="Disordered" evidence="9">
    <location>
        <begin position="1098"/>
        <end position="1166"/>
    </location>
</feature>
<dbReference type="Pfam" id="PF00618">
    <property type="entry name" value="RasGEF_N"/>
    <property type="match status" value="1"/>
</dbReference>
<feature type="compositionally biased region" description="Low complexity" evidence="9">
    <location>
        <begin position="1269"/>
        <end position="1285"/>
    </location>
</feature>